<accession>A0A645IAH3</accession>
<protein>
    <submittedName>
        <fullName evidence="1">Uncharacterized protein</fullName>
    </submittedName>
</protein>
<name>A0A645IAH3_9ZZZZ</name>
<organism evidence="1">
    <name type="scientific">bioreactor metagenome</name>
    <dbReference type="NCBI Taxonomy" id="1076179"/>
    <lineage>
        <taxon>unclassified sequences</taxon>
        <taxon>metagenomes</taxon>
        <taxon>ecological metagenomes</taxon>
    </lineage>
</organism>
<proteinExistence type="predicted"/>
<comment type="caution">
    <text evidence="1">The sequence shown here is derived from an EMBL/GenBank/DDBJ whole genome shotgun (WGS) entry which is preliminary data.</text>
</comment>
<dbReference type="EMBL" id="VSSQ01110414">
    <property type="protein sequence ID" value="MPN48265.1"/>
    <property type="molecule type" value="Genomic_DNA"/>
</dbReference>
<evidence type="ECO:0000313" key="1">
    <source>
        <dbReference type="EMBL" id="MPN48265.1"/>
    </source>
</evidence>
<sequence>MQVLLPDGLVGAIGGADVGDLLRAQAQLGVQELDQHGVARQQLQQYEGGGESRPQHQGGLCDAAKQIVARHGRFLCQRLASQVL</sequence>
<dbReference type="AlphaFoldDB" id="A0A645IAH3"/>
<reference evidence="1" key="1">
    <citation type="submission" date="2019-08" db="EMBL/GenBank/DDBJ databases">
        <authorList>
            <person name="Kucharzyk K."/>
            <person name="Murdoch R.W."/>
            <person name="Higgins S."/>
            <person name="Loffler F."/>
        </authorList>
    </citation>
    <scope>NUCLEOTIDE SEQUENCE</scope>
</reference>
<gene>
    <name evidence="1" type="ORF">SDC9_195871</name>
</gene>